<evidence type="ECO:0008006" key="4">
    <source>
        <dbReference type="Google" id="ProtNLM"/>
    </source>
</evidence>
<name>A0A918EED3_9PSEU</name>
<dbReference type="SUPFAM" id="SSF54593">
    <property type="entry name" value="Glyoxalase/Bleomycin resistance protein/Dihydroxybiphenyl dioxygenase"/>
    <property type="match status" value="1"/>
</dbReference>
<gene>
    <name evidence="2" type="ORF">GCM10010185_29950</name>
</gene>
<dbReference type="GO" id="GO:0046677">
    <property type="term" value="P:response to antibiotic"/>
    <property type="evidence" value="ECO:0007669"/>
    <property type="project" value="UniProtKB-KW"/>
</dbReference>
<evidence type="ECO:0000256" key="1">
    <source>
        <dbReference type="ARBA" id="ARBA00023251"/>
    </source>
</evidence>
<comment type="caution">
    <text evidence="2">The sequence shown here is derived from an EMBL/GenBank/DDBJ whole genome shotgun (WGS) entry which is preliminary data.</text>
</comment>
<protein>
    <recommendedName>
        <fullName evidence="4">VOC family protein</fullName>
    </recommendedName>
</protein>
<dbReference type="EMBL" id="BMRG01000004">
    <property type="protein sequence ID" value="GGP55390.1"/>
    <property type="molecule type" value="Genomic_DNA"/>
</dbReference>
<keyword evidence="3" id="KW-1185">Reference proteome</keyword>
<dbReference type="AlphaFoldDB" id="A0A918EED3"/>
<keyword evidence="1" id="KW-0046">Antibiotic resistance</keyword>
<reference evidence="2" key="2">
    <citation type="submission" date="2020-09" db="EMBL/GenBank/DDBJ databases">
        <authorList>
            <person name="Sun Q."/>
            <person name="Ohkuma M."/>
        </authorList>
    </citation>
    <scope>NUCLEOTIDE SEQUENCE</scope>
    <source>
        <strain evidence="2">JCM 3313</strain>
    </source>
</reference>
<evidence type="ECO:0000313" key="2">
    <source>
        <dbReference type="EMBL" id="GGP55390.1"/>
    </source>
</evidence>
<dbReference type="CDD" id="cd08349">
    <property type="entry name" value="BLMA_like"/>
    <property type="match status" value="1"/>
</dbReference>
<proteinExistence type="predicted"/>
<dbReference type="RefSeq" id="WP_189223809.1">
    <property type="nucleotide sequence ID" value="NZ_BMRG01000004.1"/>
</dbReference>
<dbReference type="Proteomes" id="UP000639606">
    <property type="component" value="Unassembled WGS sequence"/>
</dbReference>
<sequence>MAVIPLLPCASIDEVLEFYSALGFTRTYRQTKPNPYLAMRREDVELHFFGMPGFDPAQSYGSCVVQVPDTAALHRAFAEGLRAAYGRVPLSGIPRMTRPRPRKNVGGLSGFSVVDPGGNWIRIFPVAGTGTPPAIGKLAEALENAVVLADSRGDPAQAAKILDGALRRVADASAVERVEALAYRAELALTLEDPARATAVLAELRAIPLTPADRTSLAATLAAVAELQP</sequence>
<dbReference type="InterPro" id="IPR029068">
    <property type="entry name" value="Glyas_Bleomycin-R_OHBP_Dase"/>
</dbReference>
<accession>A0A918EED3</accession>
<organism evidence="2 3">
    <name type="scientific">Saccharothrix coeruleofusca</name>
    <dbReference type="NCBI Taxonomy" id="33919"/>
    <lineage>
        <taxon>Bacteria</taxon>
        <taxon>Bacillati</taxon>
        <taxon>Actinomycetota</taxon>
        <taxon>Actinomycetes</taxon>
        <taxon>Pseudonocardiales</taxon>
        <taxon>Pseudonocardiaceae</taxon>
        <taxon>Saccharothrix</taxon>
    </lineage>
</organism>
<evidence type="ECO:0000313" key="3">
    <source>
        <dbReference type="Proteomes" id="UP000639606"/>
    </source>
</evidence>
<dbReference type="Gene3D" id="3.10.180.10">
    <property type="entry name" value="2,3-Dihydroxybiphenyl 1,2-Dioxygenase, domain 1"/>
    <property type="match status" value="1"/>
</dbReference>
<dbReference type="InterPro" id="IPR000335">
    <property type="entry name" value="Bleomycin-R"/>
</dbReference>
<reference evidence="2" key="1">
    <citation type="journal article" date="2014" name="Int. J. Syst. Evol. Microbiol.">
        <title>Complete genome sequence of Corynebacterium casei LMG S-19264T (=DSM 44701T), isolated from a smear-ripened cheese.</title>
        <authorList>
            <consortium name="US DOE Joint Genome Institute (JGI-PGF)"/>
            <person name="Walter F."/>
            <person name="Albersmeier A."/>
            <person name="Kalinowski J."/>
            <person name="Ruckert C."/>
        </authorList>
    </citation>
    <scope>NUCLEOTIDE SEQUENCE</scope>
    <source>
        <strain evidence="2">JCM 3313</strain>
    </source>
</reference>